<organism evidence="2 3">
    <name type="scientific">Halalkalicoccus tibetensis</name>
    <dbReference type="NCBI Taxonomy" id="175632"/>
    <lineage>
        <taxon>Archaea</taxon>
        <taxon>Methanobacteriati</taxon>
        <taxon>Methanobacteriota</taxon>
        <taxon>Stenosarchaea group</taxon>
        <taxon>Halobacteria</taxon>
        <taxon>Halobacteriales</taxon>
        <taxon>Halococcaceae</taxon>
        <taxon>Halalkalicoccus</taxon>
    </lineage>
</organism>
<dbReference type="PANTHER" id="PTHR13774:SF39">
    <property type="entry name" value="BIOSYNTHESIS PROTEIN, PUTATIVE-RELATED"/>
    <property type="match status" value="1"/>
</dbReference>
<evidence type="ECO:0000256" key="1">
    <source>
        <dbReference type="ARBA" id="ARBA00023235"/>
    </source>
</evidence>
<proteinExistence type="predicted"/>
<dbReference type="Pfam" id="PF02567">
    <property type="entry name" value="PhzC-PhzF"/>
    <property type="match status" value="1"/>
</dbReference>
<reference evidence="2 3" key="1">
    <citation type="journal article" date="2019" name="Int. J. Syst. Evol. Microbiol.">
        <title>The Global Catalogue of Microorganisms (GCM) 10K type strain sequencing project: providing services to taxonomists for standard genome sequencing and annotation.</title>
        <authorList>
            <consortium name="The Broad Institute Genomics Platform"/>
            <consortium name="The Broad Institute Genome Sequencing Center for Infectious Disease"/>
            <person name="Wu L."/>
            <person name="Ma J."/>
        </authorList>
    </citation>
    <scope>NUCLEOTIDE SEQUENCE [LARGE SCALE GENOMIC DNA]</scope>
    <source>
        <strain evidence="2 3">CGMCC 1.3240</strain>
    </source>
</reference>
<comment type="caution">
    <text evidence="2">The sequence shown here is derived from an EMBL/GenBank/DDBJ whole genome shotgun (WGS) entry which is preliminary data.</text>
</comment>
<dbReference type="RefSeq" id="WP_340603299.1">
    <property type="nucleotide sequence ID" value="NZ_JBBMXV010000002.1"/>
</dbReference>
<dbReference type="InterPro" id="IPR003719">
    <property type="entry name" value="Phenazine_PhzF-like"/>
</dbReference>
<name>A0ABD5V770_9EURY</name>
<dbReference type="Proteomes" id="UP001596312">
    <property type="component" value="Unassembled WGS sequence"/>
</dbReference>
<dbReference type="SUPFAM" id="SSF54506">
    <property type="entry name" value="Diaminopimelate epimerase-like"/>
    <property type="match status" value="1"/>
</dbReference>
<gene>
    <name evidence="2" type="ORF">ACFQGH_06175</name>
</gene>
<protein>
    <submittedName>
        <fullName evidence="2">PhzF family phenazine biosynthesis protein</fullName>
    </submittedName>
</protein>
<keyword evidence="1" id="KW-0413">Isomerase</keyword>
<dbReference type="EMBL" id="JBHSXQ010000002">
    <property type="protein sequence ID" value="MFC6904784.1"/>
    <property type="molecule type" value="Genomic_DNA"/>
</dbReference>
<dbReference type="GO" id="GO:0016853">
    <property type="term" value="F:isomerase activity"/>
    <property type="evidence" value="ECO:0007669"/>
    <property type="project" value="UniProtKB-KW"/>
</dbReference>
<keyword evidence="3" id="KW-1185">Reference proteome</keyword>
<dbReference type="PIRSF" id="PIRSF016184">
    <property type="entry name" value="PhzC_PhzF"/>
    <property type="match status" value="1"/>
</dbReference>
<dbReference type="Gene3D" id="3.10.310.10">
    <property type="entry name" value="Diaminopimelate Epimerase, Chain A, domain 1"/>
    <property type="match status" value="2"/>
</dbReference>
<evidence type="ECO:0000313" key="2">
    <source>
        <dbReference type="EMBL" id="MFC6904784.1"/>
    </source>
</evidence>
<accession>A0ABD5V770</accession>
<sequence>MSEETRRLSMAVVDAFTDEPLSGNAAGVIPEADGLDDDQRQAIAREIAASETAFLSGSERADRRIRYFSPTTEVDLCGHATIASHAHLFERGEIEAGTHTLETNVGVLEIELRSDGTVWMTQDEPEIEPVDLAYEAVADALGVDPAALADVGADLPPAVASTGLPFLVVPVNFLEHLGNAEPDEGAVAELCESVDAAGLYAFTFDTLTAEATLHGRLFAPPLGIAEDPVTGTASGAVGAYLRAVDAFGEDFPDEMVLEQGHFLDCPGEVRVRVGEDVRVGGRAVEAISGSITIAEDEDEDGLIEA</sequence>
<dbReference type="PANTHER" id="PTHR13774">
    <property type="entry name" value="PHENAZINE BIOSYNTHESIS PROTEIN"/>
    <property type="match status" value="1"/>
</dbReference>
<dbReference type="AlphaFoldDB" id="A0ABD5V770"/>
<dbReference type="NCBIfam" id="TIGR00654">
    <property type="entry name" value="PhzF_family"/>
    <property type="match status" value="1"/>
</dbReference>
<evidence type="ECO:0000313" key="3">
    <source>
        <dbReference type="Proteomes" id="UP001596312"/>
    </source>
</evidence>